<evidence type="ECO:0000256" key="1">
    <source>
        <dbReference type="SAM" id="Phobius"/>
    </source>
</evidence>
<gene>
    <name evidence="2" type="ORF">ACFSQ6_00625</name>
</gene>
<evidence type="ECO:0000313" key="2">
    <source>
        <dbReference type="EMBL" id="MFD2741891.1"/>
    </source>
</evidence>
<sequence length="44" mass="4976">MDLDKYKRDYKYRSQEGAHGGGVNKWIIIIGGALVALLAYFTSR</sequence>
<comment type="caution">
    <text evidence="2">The sequence shown here is derived from an EMBL/GenBank/DDBJ whole genome shotgun (WGS) entry which is preliminary data.</text>
</comment>
<feature type="transmembrane region" description="Helical" evidence="1">
    <location>
        <begin position="21"/>
        <end position="41"/>
    </location>
</feature>
<dbReference type="RefSeq" id="WP_262507275.1">
    <property type="nucleotide sequence ID" value="NZ_JBHUMB010000005.1"/>
</dbReference>
<dbReference type="Proteomes" id="UP001597418">
    <property type="component" value="Unassembled WGS sequence"/>
</dbReference>
<keyword evidence="3" id="KW-1185">Reference proteome</keyword>
<accession>A0ABW5UA92</accession>
<reference evidence="3" key="1">
    <citation type="journal article" date="2019" name="Int. J. Syst. Evol. Microbiol.">
        <title>The Global Catalogue of Microorganisms (GCM) 10K type strain sequencing project: providing services to taxonomists for standard genome sequencing and annotation.</title>
        <authorList>
            <consortium name="The Broad Institute Genomics Platform"/>
            <consortium name="The Broad Institute Genome Sequencing Center for Infectious Disease"/>
            <person name="Wu L."/>
            <person name="Ma J."/>
        </authorList>
    </citation>
    <scope>NUCLEOTIDE SEQUENCE [LARGE SCALE GENOMIC DNA]</scope>
    <source>
        <strain evidence="3">KCTC 42247</strain>
    </source>
</reference>
<evidence type="ECO:0000313" key="3">
    <source>
        <dbReference type="Proteomes" id="UP001597418"/>
    </source>
</evidence>
<keyword evidence="1" id="KW-0472">Membrane</keyword>
<dbReference type="EMBL" id="JBHUMB010000005">
    <property type="protein sequence ID" value="MFD2741891.1"/>
    <property type="molecule type" value="Genomic_DNA"/>
</dbReference>
<proteinExistence type="predicted"/>
<keyword evidence="1" id="KW-0812">Transmembrane</keyword>
<name>A0ABW5UA92_9SPHI</name>
<keyword evidence="1" id="KW-1133">Transmembrane helix</keyword>
<protein>
    <submittedName>
        <fullName evidence="2">Uncharacterized protein</fullName>
    </submittedName>
</protein>
<organism evidence="2 3">
    <name type="scientific">Sphingobacterium populi</name>
    <dbReference type="NCBI Taxonomy" id="1812824"/>
    <lineage>
        <taxon>Bacteria</taxon>
        <taxon>Pseudomonadati</taxon>
        <taxon>Bacteroidota</taxon>
        <taxon>Sphingobacteriia</taxon>
        <taxon>Sphingobacteriales</taxon>
        <taxon>Sphingobacteriaceae</taxon>
        <taxon>Sphingobacterium</taxon>
    </lineage>
</organism>